<evidence type="ECO:0000259" key="4">
    <source>
        <dbReference type="PROSITE" id="PS50404"/>
    </source>
</evidence>
<dbReference type="PANTHER" id="PTHR11571">
    <property type="entry name" value="GLUTATHIONE S-TRANSFERASE"/>
    <property type="match status" value="1"/>
</dbReference>
<reference evidence="6 7" key="1">
    <citation type="journal article" date="2016" name="Mol. Biol. Evol.">
        <title>Comparative Genomics of Early-Diverging Mushroom-Forming Fungi Provides Insights into the Origins of Lignocellulose Decay Capabilities.</title>
        <authorList>
            <person name="Nagy L.G."/>
            <person name="Riley R."/>
            <person name="Tritt A."/>
            <person name="Adam C."/>
            <person name="Daum C."/>
            <person name="Floudas D."/>
            <person name="Sun H."/>
            <person name="Yadav J.S."/>
            <person name="Pangilinan J."/>
            <person name="Larsson K.H."/>
            <person name="Matsuura K."/>
            <person name="Barry K."/>
            <person name="Labutti K."/>
            <person name="Kuo R."/>
            <person name="Ohm R.A."/>
            <person name="Bhattacharya S.S."/>
            <person name="Shirouzu T."/>
            <person name="Yoshinaga Y."/>
            <person name="Martin F.M."/>
            <person name="Grigoriev I.V."/>
            <person name="Hibbett D.S."/>
        </authorList>
    </citation>
    <scope>NUCLEOTIDE SEQUENCE [LARGE SCALE GENOMIC DNA]</scope>
    <source>
        <strain evidence="6 7">HHB12029</strain>
    </source>
</reference>
<dbReference type="Proteomes" id="UP000077266">
    <property type="component" value="Unassembled WGS sequence"/>
</dbReference>
<keyword evidence="2" id="KW-0808">Transferase</keyword>
<dbReference type="GO" id="GO:0006749">
    <property type="term" value="P:glutathione metabolic process"/>
    <property type="evidence" value="ECO:0007669"/>
    <property type="project" value="TreeGrafter"/>
</dbReference>
<keyword evidence="7" id="KW-1185">Reference proteome</keyword>
<accession>A0A165BZA1</accession>
<dbReference type="OrthoDB" id="3233083at2759"/>
<dbReference type="SUPFAM" id="SSF52833">
    <property type="entry name" value="Thioredoxin-like"/>
    <property type="match status" value="1"/>
</dbReference>
<dbReference type="InterPro" id="IPR010987">
    <property type="entry name" value="Glutathione-S-Trfase_C-like"/>
</dbReference>
<dbReference type="Gene3D" id="3.40.30.10">
    <property type="entry name" value="Glutaredoxin"/>
    <property type="match status" value="1"/>
</dbReference>
<protein>
    <recommendedName>
        <fullName evidence="1">glutathione transferase</fullName>
        <ecNumber evidence="1">2.5.1.18</ecNumber>
    </recommendedName>
</protein>
<dbReference type="GO" id="GO:0004364">
    <property type="term" value="F:glutathione transferase activity"/>
    <property type="evidence" value="ECO:0007669"/>
    <property type="project" value="UniProtKB-EC"/>
</dbReference>
<dbReference type="InterPro" id="IPR004046">
    <property type="entry name" value="GST_C"/>
</dbReference>
<dbReference type="InterPro" id="IPR004045">
    <property type="entry name" value="Glutathione_S-Trfase_N"/>
</dbReference>
<evidence type="ECO:0000259" key="5">
    <source>
        <dbReference type="PROSITE" id="PS50405"/>
    </source>
</evidence>
<feature type="domain" description="GST C-terminal" evidence="5">
    <location>
        <begin position="88"/>
        <end position="211"/>
    </location>
</feature>
<evidence type="ECO:0000256" key="2">
    <source>
        <dbReference type="ARBA" id="ARBA00022679"/>
    </source>
</evidence>
<sequence length="211" mass="24523">MATSYEVHYPTVTGRADLPRMLLEVGGASYRNVFIDYAEWPVLKETKAFGKVPNLVIVESDGSRKELFETHAIDAYLAEVLDLMPGPSAFERAQAISVLSSLYELEDKIFPVLFFPTLEARRTAHEKHIAETIPTYLKYHERFVRRPYYFGDKVTVADLELYQMYLWFEEMYRERNPLRTRADEFPKLNRIVEALAAGKAGDYARHRREFG</sequence>
<feature type="domain" description="GST N-terminal" evidence="4">
    <location>
        <begin position="3"/>
        <end position="85"/>
    </location>
</feature>
<evidence type="ECO:0000313" key="7">
    <source>
        <dbReference type="Proteomes" id="UP000077266"/>
    </source>
</evidence>
<dbReference type="InterPro" id="IPR036249">
    <property type="entry name" value="Thioredoxin-like_sf"/>
</dbReference>
<proteinExistence type="predicted"/>
<dbReference type="STRING" id="1314781.A0A165BZA1"/>
<evidence type="ECO:0000256" key="1">
    <source>
        <dbReference type="ARBA" id="ARBA00012452"/>
    </source>
</evidence>
<name>A0A165BZA1_EXIGL</name>
<dbReference type="PROSITE" id="PS50404">
    <property type="entry name" value="GST_NTER"/>
    <property type="match status" value="1"/>
</dbReference>
<dbReference type="PANTHER" id="PTHR11571:SF224">
    <property type="entry name" value="HEMATOPOIETIC PROSTAGLANDIN D SYNTHASE"/>
    <property type="match status" value="1"/>
</dbReference>
<evidence type="ECO:0000256" key="3">
    <source>
        <dbReference type="ARBA" id="ARBA00047960"/>
    </source>
</evidence>
<dbReference type="EC" id="2.5.1.18" evidence="1"/>
<dbReference type="Gene3D" id="1.20.1050.10">
    <property type="match status" value="1"/>
</dbReference>
<comment type="catalytic activity">
    <reaction evidence="3">
        <text>RX + glutathione = an S-substituted glutathione + a halide anion + H(+)</text>
        <dbReference type="Rhea" id="RHEA:16437"/>
        <dbReference type="ChEBI" id="CHEBI:15378"/>
        <dbReference type="ChEBI" id="CHEBI:16042"/>
        <dbReference type="ChEBI" id="CHEBI:17792"/>
        <dbReference type="ChEBI" id="CHEBI:57925"/>
        <dbReference type="ChEBI" id="CHEBI:90779"/>
        <dbReference type="EC" id="2.5.1.18"/>
    </reaction>
</comment>
<dbReference type="InterPro" id="IPR036282">
    <property type="entry name" value="Glutathione-S-Trfase_C_sf"/>
</dbReference>
<dbReference type="InterPro" id="IPR040079">
    <property type="entry name" value="Glutathione_S-Trfase"/>
</dbReference>
<dbReference type="InterPro" id="IPR050213">
    <property type="entry name" value="GST_superfamily"/>
</dbReference>
<dbReference type="SUPFAM" id="SSF47616">
    <property type="entry name" value="GST C-terminal domain-like"/>
    <property type="match status" value="1"/>
</dbReference>
<dbReference type="EMBL" id="KV426386">
    <property type="protein sequence ID" value="KZV81524.1"/>
    <property type="molecule type" value="Genomic_DNA"/>
</dbReference>
<gene>
    <name evidence="6" type="ORF">EXIGLDRAFT_628360</name>
</gene>
<organism evidence="6 7">
    <name type="scientific">Exidia glandulosa HHB12029</name>
    <dbReference type="NCBI Taxonomy" id="1314781"/>
    <lineage>
        <taxon>Eukaryota</taxon>
        <taxon>Fungi</taxon>
        <taxon>Dikarya</taxon>
        <taxon>Basidiomycota</taxon>
        <taxon>Agaricomycotina</taxon>
        <taxon>Agaricomycetes</taxon>
        <taxon>Auriculariales</taxon>
        <taxon>Exidiaceae</taxon>
        <taxon>Exidia</taxon>
    </lineage>
</organism>
<dbReference type="Pfam" id="PF14497">
    <property type="entry name" value="GST_C_3"/>
    <property type="match status" value="1"/>
</dbReference>
<dbReference type="AlphaFoldDB" id="A0A165BZA1"/>
<dbReference type="SFLD" id="SFLDS00019">
    <property type="entry name" value="Glutathione_Transferase_(cytos"/>
    <property type="match status" value="1"/>
</dbReference>
<dbReference type="Pfam" id="PF02798">
    <property type="entry name" value="GST_N"/>
    <property type="match status" value="1"/>
</dbReference>
<dbReference type="InParanoid" id="A0A165BZA1"/>
<evidence type="ECO:0000313" key="6">
    <source>
        <dbReference type="EMBL" id="KZV81524.1"/>
    </source>
</evidence>
<dbReference type="PROSITE" id="PS50405">
    <property type="entry name" value="GST_CTER"/>
    <property type="match status" value="1"/>
</dbReference>